<dbReference type="Gene3D" id="3.80.10.10">
    <property type="entry name" value="Ribonuclease Inhibitor"/>
    <property type="match status" value="1"/>
</dbReference>
<dbReference type="Proteomes" id="UP001314229">
    <property type="component" value="Unassembled WGS sequence"/>
</dbReference>
<evidence type="ECO:0000256" key="1">
    <source>
        <dbReference type="SAM" id="MobiDB-lite"/>
    </source>
</evidence>
<dbReference type="AlphaFoldDB" id="A0AAV1N3A8"/>
<dbReference type="Pfam" id="PF12937">
    <property type="entry name" value="F-box-like"/>
    <property type="match status" value="1"/>
</dbReference>
<keyword evidence="4" id="KW-1185">Reference proteome</keyword>
<dbReference type="SMART" id="SM00256">
    <property type="entry name" value="FBOX"/>
    <property type="match status" value="1"/>
</dbReference>
<dbReference type="GO" id="GO:0031398">
    <property type="term" value="P:positive regulation of protein ubiquitination"/>
    <property type="evidence" value="ECO:0007669"/>
    <property type="project" value="TreeGrafter"/>
</dbReference>
<reference evidence="3 4" key="1">
    <citation type="submission" date="2024-01" db="EMBL/GenBank/DDBJ databases">
        <authorList>
            <person name="Alioto T."/>
            <person name="Alioto T."/>
            <person name="Gomez Garrido J."/>
        </authorList>
    </citation>
    <scope>NUCLEOTIDE SEQUENCE [LARGE SCALE GENOMIC DNA]</scope>
</reference>
<dbReference type="InterPro" id="IPR036047">
    <property type="entry name" value="F-box-like_dom_sf"/>
</dbReference>
<name>A0AAV1N3A8_SCOSC</name>
<dbReference type="SUPFAM" id="SSF81383">
    <property type="entry name" value="F-box domain"/>
    <property type="match status" value="1"/>
</dbReference>
<dbReference type="Gene3D" id="1.20.1280.50">
    <property type="match status" value="1"/>
</dbReference>
<dbReference type="PANTHER" id="PTHR20933:SF3">
    <property type="entry name" value="F-BOX ONLY PROTEIN 33"/>
    <property type="match status" value="1"/>
</dbReference>
<feature type="domain" description="F-box" evidence="2">
    <location>
        <begin position="48"/>
        <end position="94"/>
    </location>
</feature>
<evidence type="ECO:0000313" key="3">
    <source>
        <dbReference type="EMBL" id="CAK6953887.1"/>
    </source>
</evidence>
<proteinExistence type="predicted"/>
<accession>A0AAV1N3A8</accession>
<feature type="compositionally biased region" description="Acidic residues" evidence="1">
    <location>
        <begin position="17"/>
        <end position="40"/>
    </location>
</feature>
<comment type="caution">
    <text evidence="3">The sequence shown here is derived from an EMBL/GenBank/DDBJ whole genome shotgun (WGS) entry which is preliminary data.</text>
</comment>
<evidence type="ECO:0000313" key="4">
    <source>
        <dbReference type="Proteomes" id="UP001314229"/>
    </source>
</evidence>
<dbReference type="InterPro" id="IPR001810">
    <property type="entry name" value="F-box_dom"/>
</dbReference>
<feature type="region of interest" description="Disordered" evidence="1">
    <location>
        <begin position="1"/>
        <end position="49"/>
    </location>
</feature>
<gene>
    <name evidence="3" type="ORF">FSCOSCO3_A000285</name>
</gene>
<protein>
    <submittedName>
        <fullName evidence="3">F-box only protein 39-like</fullName>
    </submittedName>
</protein>
<evidence type="ECO:0000259" key="2">
    <source>
        <dbReference type="PROSITE" id="PS50181"/>
    </source>
</evidence>
<dbReference type="InterPro" id="IPR032675">
    <property type="entry name" value="LRR_dom_sf"/>
</dbReference>
<dbReference type="PROSITE" id="PS50181">
    <property type="entry name" value="FBOX"/>
    <property type="match status" value="1"/>
</dbReference>
<dbReference type="FunFam" id="1.20.1280.50:FF:000005">
    <property type="entry name" value="F-box/LRR-repeat protein 3 isoform X1"/>
    <property type="match status" value="1"/>
</dbReference>
<dbReference type="PANTHER" id="PTHR20933">
    <property type="entry name" value="F-BOX ONLY PROTEIN 33"/>
    <property type="match status" value="1"/>
</dbReference>
<dbReference type="EMBL" id="CAWUFR010000014">
    <property type="protein sequence ID" value="CAK6953887.1"/>
    <property type="molecule type" value="Genomic_DNA"/>
</dbReference>
<sequence length="491" mass="56423">MDSNSALRDESILEESFVGEDDDSEEETGDDDSDLTDEGGESSSEKKTSGWGLLPHVCLRHVFNFLSDRDRMRAHVVCHHWHKVMRSPSLWRFRYFHFSGRLSKLRLSEYSSAVAYARSLGVYLERLEVCVCPPRRSLAAQRVEQAICGLFSELTRLKAPLKSLSIIRLELDRNCWTLALRNSLVNCLTQFLQRALRLTTINLNWMRNSMQQGIELLSALSQSQRRFPPTRCYISSLHLEGFFSSSVHVHLNSNVPSIMHHLRGLTDLSLSYSSVSDELLVALQHRNRGGRQNPSRDRITLQTFSLNCSINEPHRQPVCGSSWATLASSSPDLQVKITVHQIINTDRLARILLPEIPMTDFTMIAFYAPDEGWTARPILCDILPHYRCSLQNLTLDLSNCSERLDVELVELVKMCERLEQLGVWAFLEVVTVEKLLHIRLTKRRLLNKIRVRIYSNSDSTVEQEDQLEQLMSSYVRLPPELEFFAIIYPYV</sequence>
<organism evidence="3 4">
    <name type="scientific">Scomber scombrus</name>
    <name type="common">Atlantic mackerel</name>
    <name type="synonym">Scomber vernalis</name>
    <dbReference type="NCBI Taxonomy" id="13677"/>
    <lineage>
        <taxon>Eukaryota</taxon>
        <taxon>Metazoa</taxon>
        <taxon>Chordata</taxon>
        <taxon>Craniata</taxon>
        <taxon>Vertebrata</taxon>
        <taxon>Euteleostomi</taxon>
        <taxon>Actinopterygii</taxon>
        <taxon>Neopterygii</taxon>
        <taxon>Teleostei</taxon>
        <taxon>Neoteleostei</taxon>
        <taxon>Acanthomorphata</taxon>
        <taxon>Pelagiaria</taxon>
        <taxon>Scombriformes</taxon>
        <taxon>Scombridae</taxon>
        <taxon>Scomber</taxon>
    </lineage>
</organism>